<gene>
    <name evidence="5" type="ORF">H3H51_15730</name>
</gene>
<dbReference type="Proteomes" id="UP000542720">
    <property type="component" value="Unassembled WGS sequence"/>
</dbReference>
<keyword evidence="2" id="KW-0479">Metal-binding</keyword>
<sequence length="268" mass="30185">MRRLLLAPLLILIGSCTNQETSIHKGPPVPAAAPALNEDVSLVELDYGRFQILYDCQRGEPHRFTYTATEDRSAIPRVDNFRVDRSLPEGCKGQHSASTYSTTPGFDRGHLAPSNHFDDSIQAMNASNMMTNIVPQLSSHNRVTWYRTETLTECYRDFKPIKVIGGVVFGDMLEDLMNDHFVKSHGVATPEAFWKVLLTTDETDQPTVIAWWIPHKKGLGTNLDPFVRTVREIEVLLGPYEPPINIPEELKDIKPARSWELPTGCDLE</sequence>
<dbReference type="Gene3D" id="3.40.570.10">
    <property type="entry name" value="Extracellular Endonuclease, subunit A"/>
    <property type="match status" value="1"/>
</dbReference>
<dbReference type="GO" id="GO:0046872">
    <property type="term" value="F:metal ion binding"/>
    <property type="evidence" value="ECO:0007669"/>
    <property type="project" value="UniProtKB-KW"/>
</dbReference>
<keyword evidence="5" id="KW-0540">Nuclease</keyword>
<organism evidence="5 6">
    <name type="scientific">Aquipseudomonas ullengensis</name>
    <dbReference type="NCBI Taxonomy" id="2759166"/>
    <lineage>
        <taxon>Bacteria</taxon>
        <taxon>Pseudomonadati</taxon>
        <taxon>Pseudomonadota</taxon>
        <taxon>Gammaproteobacteria</taxon>
        <taxon>Pseudomonadales</taxon>
        <taxon>Pseudomonadaceae</taxon>
        <taxon>Aquipseudomonas</taxon>
    </lineage>
</organism>
<evidence type="ECO:0000259" key="3">
    <source>
        <dbReference type="SMART" id="SM00477"/>
    </source>
</evidence>
<dbReference type="InterPro" id="IPR020821">
    <property type="entry name" value="ENPP1-3/EXOG-like_nuc-like"/>
</dbReference>
<evidence type="ECO:0000313" key="6">
    <source>
        <dbReference type="Proteomes" id="UP000542720"/>
    </source>
</evidence>
<keyword evidence="6" id="KW-1185">Reference proteome</keyword>
<dbReference type="InterPro" id="IPR044925">
    <property type="entry name" value="His-Me_finger_sf"/>
</dbReference>
<dbReference type="PROSITE" id="PS51257">
    <property type="entry name" value="PROKAR_LIPOPROTEIN"/>
    <property type="match status" value="1"/>
</dbReference>
<dbReference type="GO" id="GO:0004519">
    <property type="term" value="F:endonuclease activity"/>
    <property type="evidence" value="ECO:0007669"/>
    <property type="project" value="UniProtKB-KW"/>
</dbReference>
<dbReference type="SUPFAM" id="SSF54060">
    <property type="entry name" value="His-Me finger endonucleases"/>
    <property type="match status" value="1"/>
</dbReference>
<comment type="caution">
    <text evidence="5">The sequence shown here is derived from an EMBL/GenBank/DDBJ whole genome shotgun (WGS) entry which is preliminary data.</text>
</comment>
<name>A0A7W4LNM3_9GAMM</name>
<dbReference type="GO" id="GO:0016787">
    <property type="term" value="F:hydrolase activity"/>
    <property type="evidence" value="ECO:0007669"/>
    <property type="project" value="InterPro"/>
</dbReference>
<dbReference type="AlphaFoldDB" id="A0A7W4LNM3"/>
<keyword evidence="5" id="KW-0255">Endonuclease</keyword>
<dbReference type="RefSeq" id="WP_183090012.1">
    <property type="nucleotide sequence ID" value="NZ_JACJUD010000005.1"/>
</dbReference>
<proteinExistence type="predicted"/>
<dbReference type="InterPro" id="IPR040255">
    <property type="entry name" value="Non-specific_endonuclease"/>
</dbReference>
<dbReference type="SMART" id="SM00477">
    <property type="entry name" value="NUC"/>
    <property type="match status" value="1"/>
</dbReference>
<dbReference type="InterPro" id="IPR044929">
    <property type="entry name" value="DNA/RNA_non-sp_Endonuclease_sf"/>
</dbReference>
<evidence type="ECO:0000256" key="1">
    <source>
        <dbReference type="PIRSR" id="PIRSR640255-1"/>
    </source>
</evidence>
<evidence type="ECO:0000313" key="5">
    <source>
        <dbReference type="EMBL" id="MBB2496476.1"/>
    </source>
</evidence>
<dbReference type="Pfam" id="PF01223">
    <property type="entry name" value="Endonuclease_NS"/>
    <property type="match status" value="1"/>
</dbReference>
<feature type="domain" description="DNA/RNA non-specific endonuclease/pyrophosphatase/phosphodiesterase" evidence="4">
    <location>
        <begin position="46"/>
        <end position="253"/>
    </location>
</feature>
<dbReference type="EMBL" id="JACJUD010000005">
    <property type="protein sequence ID" value="MBB2496476.1"/>
    <property type="molecule type" value="Genomic_DNA"/>
</dbReference>
<evidence type="ECO:0000256" key="2">
    <source>
        <dbReference type="PIRSR" id="PIRSR640255-2"/>
    </source>
</evidence>
<dbReference type="PANTHER" id="PTHR13966:SF5">
    <property type="entry name" value="ENDONUCLEASE G, MITOCHONDRIAL"/>
    <property type="match status" value="1"/>
</dbReference>
<evidence type="ECO:0000259" key="4">
    <source>
        <dbReference type="SMART" id="SM00892"/>
    </source>
</evidence>
<feature type="domain" description="ENPP1-3/EXOG-like endonuclease/phosphodiesterase" evidence="3">
    <location>
        <begin position="47"/>
        <end position="249"/>
    </location>
</feature>
<dbReference type="PANTHER" id="PTHR13966">
    <property type="entry name" value="ENDONUCLEASE RELATED"/>
    <property type="match status" value="1"/>
</dbReference>
<reference evidence="5 6" key="1">
    <citation type="submission" date="2020-08" db="EMBL/GenBank/DDBJ databases">
        <authorList>
            <person name="Kim C.M."/>
        </authorList>
    </citation>
    <scope>NUCLEOTIDE SEQUENCE [LARGE SCALE GENOMIC DNA]</scope>
    <source>
        <strain evidence="5 6">UL070</strain>
    </source>
</reference>
<accession>A0A7W4LNM3</accession>
<dbReference type="InterPro" id="IPR001604">
    <property type="entry name" value="Endo_G_ENPP1-like_dom"/>
</dbReference>
<feature type="active site" description="Proton acceptor" evidence="1">
    <location>
        <position position="110"/>
    </location>
</feature>
<keyword evidence="5" id="KW-0378">Hydrolase</keyword>
<dbReference type="SMART" id="SM00892">
    <property type="entry name" value="Endonuclease_NS"/>
    <property type="match status" value="1"/>
</dbReference>
<protein>
    <submittedName>
        <fullName evidence="5">DNA/RNA non-specific endonuclease</fullName>
    </submittedName>
</protein>
<dbReference type="GO" id="GO:0003676">
    <property type="term" value="F:nucleic acid binding"/>
    <property type="evidence" value="ECO:0007669"/>
    <property type="project" value="InterPro"/>
</dbReference>
<feature type="binding site" evidence="2">
    <location>
        <position position="141"/>
    </location>
    <ligand>
        <name>Mg(2+)</name>
        <dbReference type="ChEBI" id="CHEBI:18420"/>
        <note>catalytic</note>
    </ligand>
</feature>